<dbReference type="PATRIC" id="fig|344882.3.peg.1383"/>
<proteinExistence type="predicted"/>
<dbReference type="EMBL" id="LDJL01000017">
    <property type="protein sequence ID" value="KRG68067.1"/>
    <property type="molecule type" value="Genomic_DNA"/>
</dbReference>
<reference evidence="2 3" key="1">
    <citation type="submission" date="2015-05" db="EMBL/GenBank/DDBJ databases">
        <title>Genome sequencing and analysis of members of genus Stenotrophomonas.</title>
        <authorList>
            <person name="Patil P.P."/>
            <person name="Midha S."/>
            <person name="Patil P.B."/>
        </authorList>
    </citation>
    <scope>NUCLEOTIDE SEQUENCE [LARGE SCALE GENOMIC DNA]</scope>
    <source>
        <strain evidence="2 3">DSM 21858</strain>
    </source>
</reference>
<dbReference type="RefSeq" id="WP_057660476.1">
    <property type="nucleotide sequence ID" value="NZ_LDJL01000017.1"/>
</dbReference>
<dbReference type="PANTHER" id="PTHR33930:SF2">
    <property type="entry name" value="BLR3452 PROTEIN"/>
    <property type="match status" value="1"/>
</dbReference>
<feature type="domain" description="Carboxymuconolactone decarboxylase-like" evidence="1">
    <location>
        <begin position="38"/>
        <end position="117"/>
    </location>
</feature>
<sequence>MSGGEAGDAGAARGDRIAEFTAFRQRMNQRILDEPNQVVRRFFALDTQTYQAGALDVKTKELLGLVASMVLRCDDCISYHVAQCKEAGVSREEFFETFSVGLVVGGSIVIPHLRRAVDFLDQLEAGQGGSVAPHAHDA</sequence>
<keyword evidence="3" id="KW-1185">Reference proteome</keyword>
<dbReference type="GO" id="GO:0051920">
    <property type="term" value="F:peroxiredoxin activity"/>
    <property type="evidence" value="ECO:0007669"/>
    <property type="project" value="InterPro"/>
</dbReference>
<comment type="caution">
    <text evidence="2">The sequence shown here is derived from an EMBL/GenBank/DDBJ whole genome shotgun (WGS) entry which is preliminary data.</text>
</comment>
<keyword evidence="2" id="KW-0560">Oxidoreductase</keyword>
<evidence type="ECO:0000313" key="2">
    <source>
        <dbReference type="EMBL" id="KRG68067.1"/>
    </source>
</evidence>
<name>A0A0R0CS78_9GAMM</name>
<dbReference type="Pfam" id="PF02627">
    <property type="entry name" value="CMD"/>
    <property type="match status" value="1"/>
</dbReference>
<dbReference type="PANTHER" id="PTHR33930">
    <property type="entry name" value="ALKYL HYDROPEROXIDE REDUCTASE AHPD"/>
    <property type="match status" value="1"/>
</dbReference>
<organism evidence="2 3">
    <name type="scientific">Pseudoxanthomonas dokdonensis</name>
    <dbReference type="NCBI Taxonomy" id="344882"/>
    <lineage>
        <taxon>Bacteria</taxon>
        <taxon>Pseudomonadati</taxon>
        <taxon>Pseudomonadota</taxon>
        <taxon>Gammaproteobacteria</taxon>
        <taxon>Lysobacterales</taxon>
        <taxon>Lysobacteraceae</taxon>
        <taxon>Pseudoxanthomonas</taxon>
    </lineage>
</organism>
<dbReference type="OrthoDB" id="1683318at2"/>
<gene>
    <name evidence="2" type="ORF">ABB29_14965</name>
</gene>
<dbReference type="STRING" id="344882.ABB29_14965"/>
<dbReference type="Proteomes" id="UP000052052">
    <property type="component" value="Unassembled WGS sequence"/>
</dbReference>
<dbReference type="InterPro" id="IPR029032">
    <property type="entry name" value="AhpD-like"/>
</dbReference>
<accession>A0A0R0CS78</accession>
<protein>
    <submittedName>
        <fullName evidence="2">Alkylhydroperoxidase</fullName>
    </submittedName>
</protein>
<dbReference type="NCBIfam" id="TIGR00778">
    <property type="entry name" value="ahpD_dom"/>
    <property type="match status" value="1"/>
</dbReference>
<keyword evidence="2" id="KW-0575">Peroxidase</keyword>
<dbReference type="Gene3D" id="1.20.1290.10">
    <property type="entry name" value="AhpD-like"/>
    <property type="match status" value="1"/>
</dbReference>
<dbReference type="SUPFAM" id="SSF69118">
    <property type="entry name" value="AhpD-like"/>
    <property type="match status" value="1"/>
</dbReference>
<evidence type="ECO:0000313" key="3">
    <source>
        <dbReference type="Proteomes" id="UP000052052"/>
    </source>
</evidence>
<dbReference type="InterPro" id="IPR003779">
    <property type="entry name" value="CMD-like"/>
</dbReference>
<dbReference type="InterPro" id="IPR004675">
    <property type="entry name" value="AhpD_core"/>
</dbReference>
<dbReference type="AlphaFoldDB" id="A0A0R0CS78"/>
<evidence type="ECO:0000259" key="1">
    <source>
        <dbReference type="Pfam" id="PF02627"/>
    </source>
</evidence>